<dbReference type="AlphaFoldDB" id="A0A0P9GZL2"/>
<dbReference type="PANTHER" id="PTHR11200:SF300">
    <property type="entry name" value="TYPE II INOSITOL 1,4,5-TRISPHOSPHATE 5-PHOSPHATASE"/>
    <property type="match status" value="1"/>
</dbReference>
<dbReference type="InterPro" id="IPR000300">
    <property type="entry name" value="IPPc"/>
</dbReference>
<dbReference type="Proteomes" id="UP000053890">
    <property type="component" value="Unassembled WGS sequence"/>
</dbReference>
<dbReference type="Gene3D" id="2.60.40.10">
    <property type="entry name" value="Immunoglobulins"/>
    <property type="match status" value="1"/>
</dbReference>
<organism evidence="7 8">
    <name type="scientific">Rhodotorula graminis (strain WP1)</name>
    <dbReference type="NCBI Taxonomy" id="578459"/>
    <lineage>
        <taxon>Eukaryota</taxon>
        <taxon>Fungi</taxon>
        <taxon>Dikarya</taxon>
        <taxon>Basidiomycota</taxon>
        <taxon>Pucciniomycotina</taxon>
        <taxon>Microbotryomycetes</taxon>
        <taxon>Sporidiobolales</taxon>
        <taxon>Sporidiobolaceae</taxon>
        <taxon>Rhodotorula</taxon>
    </lineage>
</organism>
<evidence type="ECO:0000313" key="7">
    <source>
        <dbReference type="EMBL" id="KPV72858.1"/>
    </source>
</evidence>
<dbReference type="RefSeq" id="XP_018268907.1">
    <property type="nucleotide sequence ID" value="XM_018419108.1"/>
</dbReference>
<name>A0A0P9GZL2_RHOGW</name>
<sequence>MGLMANKGAVGIRLRYRDTPLTFVNSHLAAFVQNTAQRNAQYRDTAEQLLFPYGPPGSATAAAAARGAEAWTPNLNPEAVKVGEGWSVWESEVLVWFGDLNYRLDLPRADVDRMIGNKEYDLLLGFDQLRVQQEHDLAFEGFAEAPISFAPTFKFDVGTHNYDTSEKQRVPSWTDRILYMGLRDDAVRAVERYTSHPEVVMSDHKPVSAMLSLSVYNVLQEKRREVHEEIVAELEQYDGDELPDVKLAPSPSIDFDEIRYDEPVKREIEVVNVGTVVAPWAFVVKPGTSSLTPPWLVVTPASGLVLPGARQTITLTIHVTSSSGADALSFPMSTSAADIADLLVLSLRGKDLFLSVSARAWTPTVFGARLPHLVRLASPIRETNLEQRVRIAQVVAAADKGAPAGPDGDDVPRSAVPLVLHNLVGFLAEHALDVPGLFAMPGDDELVRLARECLDTGSDFPLDRFLATASTTATADHDEAPHEPHHAEVADAVAALDALEADIGAISLSSPSLPSRPSSPHLRTSAGRSNGARLGASDDGEPDHLGLHSLAACTLGFLASLAEPVVCWSAYERALGCEDRDEAYRVVRELPEAHANALLYILAFLRVLLNETADLEEREARRDRLAVIFSTVLLRAPPPSSSATTGSAPPAPPSSTVDPTTVPRRKKTFVLLLLRDQEAPSATSGGKVR</sequence>
<protein>
    <recommendedName>
        <fullName evidence="6">Rho-GAP domain-containing protein</fullName>
    </recommendedName>
</protein>
<evidence type="ECO:0000256" key="1">
    <source>
        <dbReference type="ARBA" id="ARBA00004146"/>
    </source>
</evidence>
<accession>A0A0P9GZL2</accession>
<evidence type="ECO:0000256" key="3">
    <source>
        <dbReference type="ARBA" id="ARBA00022753"/>
    </source>
</evidence>
<reference evidence="7 8" key="1">
    <citation type="journal article" date="2015" name="Front. Microbiol.">
        <title>Genome sequence of the plant growth promoting endophytic yeast Rhodotorula graminis WP1.</title>
        <authorList>
            <person name="Firrincieli A."/>
            <person name="Otillar R."/>
            <person name="Salamov A."/>
            <person name="Schmutz J."/>
            <person name="Khan Z."/>
            <person name="Redman R.S."/>
            <person name="Fleck N.D."/>
            <person name="Lindquist E."/>
            <person name="Grigoriev I.V."/>
            <person name="Doty S.L."/>
        </authorList>
    </citation>
    <scope>NUCLEOTIDE SEQUENCE [LARGE SCALE GENOMIC DNA]</scope>
    <source>
        <strain evidence="7 8">WP1</strain>
    </source>
</reference>
<feature type="compositionally biased region" description="Low complexity" evidence="5">
    <location>
        <begin position="641"/>
        <end position="662"/>
    </location>
</feature>
<dbReference type="Pfam" id="PF22669">
    <property type="entry name" value="Exo_endo_phos2"/>
    <property type="match status" value="1"/>
</dbReference>
<keyword evidence="4" id="KW-0968">Cytoplasmic vesicle</keyword>
<dbReference type="SUPFAM" id="SSF56219">
    <property type="entry name" value="DNase I-like"/>
    <property type="match status" value="1"/>
</dbReference>
<evidence type="ECO:0000256" key="2">
    <source>
        <dbReference type="ARBA" id="ARBA00004580"/>
    </source>
</evidence>
<dbReference type="OrthoDB" id="7862313at2759"/>
<dbReference type="Gene3D" id="3.60.10.10">
    <property type="entry name" value="Endonuclease/exonuclease/phosphatase"/>
    <property type="match status" value="1"/>
</dbReference>
<dbReference type="GeneID" id="28979554"/>
<dbReference type="Pfam" id="PF00620">
    <property type="entry name" value="RhoGAP"/>
    <property type="match status" value="1"/>
</dbReference>
<dbReference type="STRING" id="578459.A0A0P9GZL2"/>
<dbReference type="GO" id="GO:0004439">
    <property type="term" value="F:phosphatidylinositol-4,5-bisphosphate 5-phosphatase activity"/>
    <property type="evidence" value="ECO:0007669"/>
    <property type="project" value="TreeGrafter"/>
</dbReference>
<keyword evidence="8" id="KW-1185">Reference proteome</keyword>
<evidence type="ECO:0000256" key="4">
    <source>
        <dbReference type="ARBA" id="ARBA00023329"/>
    </source>
</evidence>
<evidence type="ECO:0000256" key="5">
    <source>
        <dbReference type="SAM" id="MobiDB-lite"/>
    </source>
</evidence>
<keyword evidence="3" id="KW-0967">Endosome</keyword>
<dbReference type="GO" id="GO:0046856">
    <property type="term" value="P:phosphatidylinositol dephosphorylation"/>
    <property type="evidence" value="ECO:0007669"/>
    <property type="project" value="InterPro"/>
</dbReference>
<feature type="compositionally biased region" description="Low complexity" evidence="5">
    <location>
        <begin position="509"/>
        <end position="520"/>
    </location>
</feature>
<evidence type="ECO:0000259" key="6">
    <source>
        <dbReference type="PROSITE" id="PS50238"/>
    </source>
</evidence>
<dbReference type="InterPro" id="IPR048869">
    <property type="entry name" value="OCRL-1_2_ASH"/>
</dbReference>
<dbReference type="InterPro" id="IPR036691">
    <property type="entry name" value="Endo/exonu/phosph_ase_sf"/>
</dbReference>
<dbReference type="Gene3D" id="1.10.555.10">
    <property type="entry name" value="Rho GTPase activation protein"/>
    <property type="match status" value="1"/>
</dbReference>
<dbReference type="SMART" id="SM00324">
    <property type="entry name" value="RhoGAP"/>
    <property type="match status" value="1"/>
</dbReference>
<dbReference type="EMBL" id="KQ474085">
    <property type="protein sequence ID" value="KPV72858.1"/>
    <property type="molecule type" value="Genomic_DNA"/>
</dbReference>
<dbReference type="GO" id="GO:0031901">
    <property type="term" value="C:early endosome membrane"/>
    <property type="evidence" value="ECO:0007669"/>
    <property type="project" value="UniProtKB-SubCell"/>
</dbReference>
<dbReference type="PANTHER" id="PTHR11200">
    <property type="entry name" value="INOSITOL 5-PHOSPHATASE"/>
    <property type="match status" value="1"/>
</dbReference>
<dbReference type="InterPro" id="IPR000198">
    <property type="entry name" value="RhoGAP_dom"/>
</dbReference>
<dbReference type="InterPro" id="IPR046985">
    <property type="entry name" value="IP5"/>
</dbReference>
<comment type="subcellular location">
    <subcellularLocation>
        <location evidence="2">Cytoplasmic vesicle</location>
        <location evidence="2">Phagosome membrane</location>
    </subcellularLocation>
    <subcellularLocation>
        <location evidence="1">Early endosome membrane</location>
    </subcellularLocation>
</comment>
<proteinExistence type="predicted"/>
<dbReference type="SMART" id="SM00128">
    <property type="entry name" value="IPPc"/>
    <property type="match status" value="1"/>
</dbReference>
<dbReference type="Pfam" id="PF21310">
    <property type="entry name" value="OCRL-like_ASH"/>
    <property type="match status" value="1"/>
</dbReference>
<dbReference type="InterPro" id="IPR013783">
    <property type="entry name" value="Ig-like_fold"/>
</dbReference>
<dbReference type="GO" id="GO:0007165">
    <property type="term" value="P:signal transduction"/>
    <property type="evidence" value="ECO:0007669"/>
    <property type="project" value="InterPro"/>
</dbReference>
<feature type="region of interest" description="Disordered" evidence="5">
    <location>
        <begin position="509"/>
        <end position="540"/>
    </location>
</feature>
<dbReference type="SUPFAM" id="SSF48350">
    <property type="entry name" value="GTPase activation domain, GAP"/>
    <property type="match status" value="1"/>
</dbReference>
<gene>
    <name evidence="7" type="ORF">RHOBADRAFT_66874</name>
</gene>
<feature type="domain" description="Rho-GAP" evidence="6">
    <location>
        <begin position="406"/>
        <end position="669"/>
    </location>
</feature>
<feature type="region of interest" description="Disordered" evidence="5">
    <location>
        <begin position="637"/>
        <end position="664"/>
    </location>
</feature>
<evidence type="ECO:0000313" key="8">
    <source>
        <dbReference type="Proteomes" id="UP000053890"/>
    </source>
</evidence>
<dbReference type="PROSITE" id="PS50238">
    <property type="entry name" value="RHOGAP"/>
    <property type="match status" value="1"/>
</dbReference>
<dbReference type="InterPro" id="IPR008936">
    <property type="entry name" value="Rho_GTPase_activation_prot"/>
</dbReference>